<accession>A0ACC3TAC1</accession>
<dbReference type="Proteomes" id="UP001433508">
    <property type="component" value="Unassembled WGS sequence"/>
</dbReference>
<gene>
    <name evidence="1" type="ORF">V1525DRAFT_385184</name>
</gene>
<reference evidence="2" key="1">
    <citation type="journal article" date="2024" name="Front. Bioeng. Biotechnol.">
        <title>Genome-scale model development and genomic sequencing of the oleaginous clade Lipomyces.</title>
        <authorList>
            <person name="Czajka J.J."/>
            <person name="Han Y."/>
            <person name="Kim J."/>
            <person name="Mondo S.J."/>
            <person name="Hofstad B.A."/>
            <person name="Robles A."/>
            <person name="Haridas S."/>
            <person name="Riley R."/>
            <person name="LaButti K."/>
            <person name="Pangilinan J."/>
            <person name="Andreopoulos W."/>
            <person name="Lipzen A."/>
            <person name="Yan J."/>
            <person name="Wang M."/>
            <person name="Ng V."/>
            <person name="Grigoriev I.V."/>
            <person name="Spatafora J.W."/>
            <person name="Magnuson J.K."/>
            <person name="Baker S.E."/>
            <person name="Pomraning K.R."/>
        </authorList>
    </citation>
    <scope>NUCLEOTIDE SEQUENCE [LARGE SCALE GENOMIC DNA]</scope>
    <source>
        <strain evidence="2">CBS 7786</strain>
    </source>
</reference>
<comment type="caution">
    <text evidence="1">The sequence shown here is derived from an EMBL/GenBank/DDBJ whole genome shotgun (WGS) entry which is preliminary data.</text>
</comment>
<keyword evidence="2" id="KW-1185">Reference proteome</keyword>
<sequence length="171" mass="19516">MERLAEMQQQMQEQMLQQQAFDQMEGGFRGETGAKRRTKRATTDAERTPGSLLSESYPYNSTSSYPLQNNAAGSQNTASSATPQHRYSSPINEAEDDADILALFFNWKISNTRNDERRIKWQQARDLVLQNDWSMRDLQQMVNGMSAMYQRAIQAGISDGFAWFQDTAQSL</sequence>
<proteinExistence type="predicted"/>
<name>A0ACC3TAC1_LIPKO</name>
<evidence type="ECO:0000313" key="1">
    <source>
        <dbReference type="EMBL" id="KAK9240883.1"/>
    </source>
</evidence>
<dbReference type="EMBL" id="MU971337">
    <property type="protein sequence ID" value="KAK9240883.1"/>
    <property type="molecule type" value="Genomic_DNA"/>
</dbReference>
<evidence type="ECO:0000313" key="2">
    <source>
        <dbReference type="Proteomes" id="UP001433508"/>
    </source>
</evidence>
<protein>
    <submittedName>
        <fullName evidence="1">Uncharacterized protein</fullName>
    </submittedName>
</protein>
<organism evidence="1 2">
    <name type="scientific">Lipomyces kononenkoae</name>
    <name type="common">Yeast</name>
    <dbReference type="NCBI Taxonomy" id="34357"/>
    <lineage>
        <taxon>Eukaryota</taxon>
        <taxon>Fungi</taxon>
        <taxon>Dikarya</taxon>
        <taxon>Ascomycota</taxon>
        <taxon>Saccharomycotina</taxon>
        <taxon>Lipomycetes</taxon>
        <taxon>Lipomycetales</taxon>
        <taxon>Lipomycetaceae</taxon>
        <taxon>Lipomyces</taxon>
    </lineage>
</organism>